<evidence type="ECO:0000256" key="1">
    <source>
        <dbReference type="ARBA" id="ARBA00010617"/>
    </source>
</evidence>
<evidence type="ECO:0000313" key="7">
    <source>
        <dbReference type="EMBL" id="ESR36913.1"/>
    </source>
</evidence>
<dbReference type="Gene3D" id="1.10.630.10">
    <property type="entry name" value="Cytochrome P450"/>
    <property type="match status" value="1"/>
</dbReference>
<dbReference type="PRINTS" id="PR00385">
    <property type="entry name" value="P450"/>
</dbReference>
<dbReference type="PRINTS" id="PR00463">
    <property type="entry name" value="EP450I"/>
</dbReference>
<keyword evidence="5 6" id="KW-0349">Heme</keyword>
<dbReference type="EMBL" id="KI536978">
    <property type="protein sequence ID" value="ESR36913.1"/>
    <property type="molecule type" value="Genomic_DNA"/>
</dbReference>
<evidence type="ECO:0000256" key="4">
    <source>
        <dbReference type="ARBA" id="ARBA00023004"/>
    </source>
</evidence>
<dbReference type="GO" id="GO:0016705">
    <property type="term" value="F:oxidoreductase activity, acting on paired donors, with incorporation or reduction of molecular oxygen"/>
    <property type="evidence" value="ECO:0007669"/>
    <property type="project" value="InterPro"/>
</dbReference>
<organism evidence="7 8">
    <name type="scientific">Citrus clementina</name>
    <name type="common">Clementine</name>
    <name type="synonym">Citrus deliciosa x Citrus sinensis</name>
    <dbReference type="NCBI Taxonomy" id="85681"/>
    <lineage>
        <taxon>Eukaryota</taxon>
        <taxon>Viridiplantae</taxon>
        <taxon>Streptophyta</taxon>
        <taxon>Embryophyta</taxon>
        <taxon>Tracheophyta</taxon>
        <taxon>Spermatophyta</taxon>
        <taxon>Magnoliopsida</taxon>
        <taxon>eudicotyledons</taxon>
        <taxon>Gunneridae</taxon>
        <taxon>Pentapetalae</taxon>
        <taxon>rosids</taxon>
        <taxon>malvids</taxon>
        <taxon>Sapindales</taxon>
        <taxon>Rutaceae</taxon>
        <taxon>Aurantioideae</taxon>
        <taxon>Citrus</taxon>
    </lineage>
</organism>
<dbReference type="CDD" id="cd11073">
    <property type="entry name" value="CYP76-like"/>
    <property type="match status" value="1"/>
</dbReference>
<dbReference type="GO" id="GO:0005506">
    <property type="term" value="F:iron ion binding"/>
    <property type="evidence" value="ECO:0007669"/>
    <property type="project" value="InterPro"/>
</dbReference>
<dbReference type="OrthoDB" id="2789670at2759"/>
<comment type="similarity">
    <text evidence="1 6">Belongs to the cytochrome P450 family.</text>
</comment>
<keyword evidence="2 5" id="KW-0479">Metal-binding</keyword>
<dbReference type="FunFam" id="1.10.630.10:FF:000007">
    <property type="entry name" value="Cytochrome P450 76C4"/>
    <property type="match status" value="1"/>
</dbReference>
<dbReference type="STRING" id="85681.V4RQX3"/>
<accession>V4RQX3</accession>
<evidence type="ECO:0000256" key="2">
    <source>
        <dbReference type="ARBA" id="ARBA00022723"/>
    </source>
</evidence>
<dbReference type="Proteomes" id="UP000030687">
    <property type="component" value="Unassembled WGS sequence"/>
</dbReference>
<name>V4RQX3_CITCL</name>
<dbReference type="InParanoid" id="V4RQX3"/>
<evidence type="ECO:0000256" key="3">
    <source>
        <dbReference type="ARBA" id="ARBA00023002"/>
    </source>
</evidence>
<dbReference type="KEGG" id="cic:CICLE_v10028257mg"/>
<dbReference type="InterPro" id="IPR017972">
    <property type="entry name" value="Cyt_P450_CS"/>
</dbReference>
<dbReference type="PANTHER" id="PTHR47950:SF48">
    <property type="entry name" value="CYTOCHROME P450 FAMILY PROTEIN, EXPRESSED"/>
    <property type="match status" value="1"/>
</dbReference>
<keyword evidence="8" id="KW-1185">Reference proteome</keyword>
<dbReference type="InterPro" id="IPR036396">
    <property type="entry name" value="Cyt_P450_sf"/>
</dbReference>
<evidence type="ECO:0000313" key="8">
    <source>
        <dbReference type="Proteomes" id="UP000030687"/>
    </source>
</evidence>
<dbReference type="SUPFAM" id="SSF48264">
    <property type="entry name" value="Cytochrome P450"/>
    <property type="match status" value="1"/>
</dbReference>
<dbReference type="PROSITE" id="PS00086">
    <property type="entry name" value="CYTOCHROME_P450"/>
    <property type="match status" value="1"/>
</dbReference>
<dbReference type="InterPro" id="IPR001128">
    <property type="entry name" value="Cyt_P450"/>
</dbReference>
<keyword evidence="6" id="KW-0503">Monooxygenase</keyword>
<dbReference type="FunCoup" id="V4RQX3">
    <property type="interactions" value="395"/>
</dbReference>
<sequence>MRVLKMDHMLSCILWLLFTWLFVMALSSFYKRRKAGSEQQPPGPTPYPVIGNLLELGDKPHKSLAKLAKIHGPIMTLKFGQVTTVVVSSASMAKAILQNHDSSFCNRMVPDAACSYNHQEIGMVWLPVSTPWKNLRKICNLHIFSSHKLDANQDIRRKKIKHLLAYVEENCRVGRAIVIGQAVFNTSLNVLSNTIFSVDLVDPTAREFKDIVWGIMTELGKPNLSDNFPLLKKLDLQGIRRRMTIHCSKIFEVFDRLIDQRLDQRQEHGYNTSTESSDVLDTLLNISQDKSVEIDGNDIKHLLLDLFVAGADTTSSTLEWAMAELLHSPEALSKARLELEHTIGRGKPLEESDITRLPYLQAVLKETFRLHPVAPLFLPRKASTDVEIAGFTVQRGSKVLVNAWAIGRDESTWDNPLIFMPERFLGSDLDVKGRNFELIPFGAGRRICPGLPLAIRMLHIMLGSLINSFDWKLEDEKMDMEEKFGITLQKAQPLRAVPIAI</sequence>
<reference evidence="7 8" key="1">
    <citation type="submission" date="2013-10" db="EMBL/GenBank/DDBJ databases">
        <authorList>
            <consortium name="International Citrus Genome Consortium"/>
            <person name="Jenkins J."/>
            <person name="Schmutz J."/>
            <person name="Prochnik S."/>
            <person name="Rokhsar D."/>
            <person name="Gmitter F."/>
            <person name="Ollitrault P."/>
            <person name="Machado M."/>
            <person name="Talon M."/>
            <person name="Wincker P."/>
            <person name="Jaillon O."/>
            <person name="Morgante M."/>
        </authorList>
    </citation>
    <scope>NUCLEOTIDE SEQUENCE</scope>
    <source>
        <strain evidence="8">cv. Clemenules</strain>
    </source>
</reference>
<protein>
    <recommendedName>
        <fullName evidence="9">Cytochrome P450</fullName>
    </recommendedName>
</protein>
<gene>
    <name evidence="7" type="ORF">CICLE_v10028257mg</name>
</gene>
<keyword evidence="4 5" id="KW-0408">Iron</keyword>
<evidence type="ECO:0000256" key="6">
    <source>
        <dbReference type="RuleBase" id="RU000461"/>
    </source>
</evidence>
<dbReference type="PANTHER" id="PTHR47950">
    <property type="entry name" value="CYTOCHROME P450, FAMILY 76, SUBFAMILY C, POLYPEPTIDE 5-RELATED"/>
    <property type="match status" value="1"/>
</dbReference>
<dbReference type="GO" id="GO:0020037">
    <property type="term" value="F:heme binding"/>
    <property type="evidence" value="ECO:0007669"/>
    <property type="project" value="InterPro"/>
</dbReference>
<dbReference type="Gramene" id="ESR36913">
    <property type="protein sequence ID" value="ESR36913"/>
    <property type="gene ID" value="CICLE_v10028257mg"/>
</dbReference>
<dbReference type="OMA" id="LACITIH"/>
<proteinExistence type="inferred from homology"/>
<dbReference type="Pfam" id="PF00067">
    <property type="entry name" value="p450"/>
    <property type="match status" value="1"/>
</dbReference>
<evidence type="ECO:0008006" key="9">
    <source>
        <dbReference type="Google" id="ProtNLM"/>
    </source>
</evidence>
<dbReference type="InterPro" id="IPR002401">
    <property type="entry name" value="Cyt_P450_E_grp-I"/>
</dbReference>
<keyword evidence="3 6" id="KW-0560">Oxidoreductase</keyword>
<dbReference type="AlphaFoldDB" id="V4RQX3"/>
<dbReference type="GO" id="GO:0004497">
    <property type="term" value="F:monooxygenase activity"/>
    <property type="evidence" value="ECO:0007669"/>
    <property type="project" value="UniProtKB-KW"/>
</dbReference>
<feature type="binding site" description="axial binding residue" evidence="5">
    <location>
        <position position="448"/>
    </location>
    <ligand>
        <name>heme</name>
        <dbReference type="ChEBI" id="CHEBI:30413"/>
    </ligand>
    <ligandPart>
        <name>Fe</name>
        <dbReference type="ChEBI" id="CHEBI:18248"/>
    </ligandPart>
</feature>
<evidence type="ECO:0000256" key="5">
    <source>
        <dbReference type="PIRSR" id="PIRSR602401-1"/>
    </source>
</evidence>
<dbReference type="eggNOG" id="KOG0156">
    <property type="taxonomic scope" value="Eukaryota"/>
</dbReference>
<comment type="cofactor">
    <cofactor evidence="5">
        <name>heme</name>
        <dbReference type="ChEBI" id="CHEBI:30413"/>
    </cofactor>
</comment>